<evidence type="ECO:0000313" key="1">
    <source>
        <dbReference type="EMBL" id="MCL1118329.1"/>
    </source>
</evidence>
<comment type="caution">
    <text evidence="1">The sequence shown here is derived from an EMBL/GenBank/DDBJ whole genome shotgun (WGS) entry which is preliminary data.</text>
</comment>
<gene>
    <name evidence="1" type="ORF">L2689_13895</name>
</gene>
<evidence type="ECO:0000313" key="2">
    <source>
        <dbReference type="Proteomes" id="UP001203212"/>
    </source>
</evidence>
<dbReference type="RefSeq" id="WP_188842378.1">
    <property type="nucleotide sequence ID" value="NZ_BMOT01000008.1"/>
</dbReference>
<reference evidence="1 2" key="1">
    <citation type="submission" date="2022-01" db="EMBL/GenBank/DDBJ databases">
        <title>Whole genome-based taxonomy of the Shewanellaceae.</title>
        <authorList>
            <person name="Martin-Rodriguez A.J."/>
        </authorList>
    </citation>
    <scope>NUCLEOTIDE SEQUENCE [LARGE SCALE GENOMIC DNA]</scope>
    <source>
        <strain evidence="1 2">JCM 17801</strain>
    </source>
</reference>
<keyword evidence="2" id="KW-1185">Reference proteome</keyword>
<dbReference type="EMBL" id="JAKILK010000008">
    <property type="protein sequence ID" value="MCL1118329.1"/>
    <property type="molecule type" value="Genomic_DNA"/>
</dbReference>
<dbReference type="Proteomes" id="UP001203212">
    <property type="component" value="Unassembled WGS sequence"/>
</dbReference>
<sequence>MDSFQLFSTDKTIKTKVSKEIYEKIKHDADYLNVGVDELLIIMINNFYER</sequence>
<accession>A0ABT0L3N0</accession>
<organism evidence="1 2">
    <name type="scientific">Shewanella aestuarii</name>
    <dbReference type="NCBI Taxonomy" id="1028752"/>
    <lineage>
        <taxon>Bacteria</taxon>
        <taxon>Pseudomonadati</taxon>
        <taxon>Pseudomonadota</taxon>
        <taxon>Gammaproteobacteria</taxon>
        <taxon>Alteromonadales</taxon>
        <taxon>Shewanellaceae</taxon>
        <taxon>Shewanella</taxon>
    </lineage>
</organism>
<name>A0ABT0L3N0_9GAMM</name>
<proteinExistence type="predicted"/>
<protein>
    <submittedName>
        <fullName evidence="1">Uncharacterized protein</fullName>
    </submittedName>
</protein>